<comment type="function">
    <text evidence="9 10">Fluoride-specific ion channel. Important for reducing fluoride concentration in the cell, thus reducing its toxicity.</text>
</comment>
<evidence type="ECO:0000256" key="2">
    <source>
        <dbReference type="ARBA" id="ARBA00022475"/>
    </source>
</evidence>
<comment type="subcellular location">
    <subcellularLocation>
        <location evidence="1 10">Cell membrane</location>
        <topology evidence="1 10">Multi-pass membrane protein</topology>
    </subcellularLocation>
</comment>
<evidence type="ECO:0000256" key="7">
    <source>
        <dbReference type="ARBA" id="ARBA00035120"/>
    </source>
</evidence>
<proteinExistence type="inferred from homology"/>
<feature type="transmembrane region" description="Helical" evidence="10">
    <location>
        <begin position="102"/>
        <end position="123"/>
    </location>
</feature>
<comment type="catalytic activity">
    <reaction evidence="8">
        <text>fluoride(in) = fluoride(out)</text>
        <dbReference type="Rhea" id="RHEA:76159"/>
        <dbReference type="ChEBI" id="CHEBI:17051"/>
    </reaction>
    <physiologicalReaction direction="left-to-right" evidence="8">
        <dbReference type="Rhea" id="RHEA:76160"/>
    </physiologicalReaction>
</comment>
<keyword evidence="2 10" id="KW-1003">Cell membrane</keyword>
<comment type="caution">
    <text evidence="11">The sequence shown here is derived from an EMBL/GenBank/DDBJ whole genome shotgun (WGS) entry which is preliminary data.</text>
</comment>
<evidence type="ECO:0000256" key="3">
    <source>
        <dbReference type="ARBA" id="ARBA00022692"/>
    </source>
</evidence>
<evidence type="ECO:0000313" key="12">
    <source>
        <dbReference type="Proteomes" id="UP001300496"/>
    </source>
</evidence>
<dbReference type="PANTHER" id="PTHR28259">
    <property type="entry name" value="FLUORIDE EXPORT PROTEIN 1-RELATED"/>
    <property type="match status" value="1"/>
</dbReference>
<dbReference type="EMBL" id="JAODOR010000009">
    <property type="protein sequence ID" value="MCT9002271.1"/>
    <property type="molecule type" value="Genomic_DNA"/>
</dbReference>
<feature type="transmembrane region" description="Helical" evidence="10">
    <location>
        <begin position="66"/>
        <end position="90"/>
    </location>
</feature>
<feature type="binding site" evidence="10">
    <location>
        <position position="74"/>
    </location>
    <ligand>
        <name>Na(+)</name>
        <dbReference type="ChEBI" id="CHEBI:29101"/>
        <note>structural</note>
    </ligand>
</feature>
<evidence type="ECO:0000256" key="5">
    <source>
        <dbReference type="ARBA" id="ARBA00023136"/>
    </source>
</evidence>
<dbReference type="NCBIfam" id="TIGR00494">
    <property type="entry name" value="crcB"/>
    <property type="match status" value="1"/>
</dbReference>
<evidence type="ECO:0000256" key="9">
    <source>
        <dbReference type="ARBA" id="ARBA00049940"/>
    </source>
</evidence>
<feature type="transmembrane region" description="Helical" evidence="10">
    <location>
        <begin position="6"/>
        <end position="23"/>
    </location>
</feature>
<organism evidence="11 12">
    <name type="scientific">Microbacterium memoriense</name>
    <dbReference type="NCBI Taxonomy" id="2978350"/>
    <lineage>
        <taxon>Bacteria</taxon>
        <taxon>Bacillati</taxon>
        <taxon>Actinomycetota</taxon>
        <taxon>Actinomycetes</taxon>
        <taxon>Micrococcales</taxon>
        <taxon>Microbacteriaceae</taxon>
        <taxon>Microbacterium</taxon>
    </lineage>
</organism>
<keyword evidence="12" id="KW-1185">Reference proteome</keyword>
<keyword evidence="10" id="KW-0479">Metal-binding</keyword>
<reference evidence="11 12" key="1">
    <citation type="journal article" date="2024" name="Int. J. Syst. Evol. Microbiol.">
        <title>Microbacterium memoriense sp. nov., a member of the Actinomycetota from marine beach sediment of the north coast of Portugal.</title>
        <authorList>
            <person name="Santos J.D.N.D."/>
            <person name="Klimek D."/>
            <person name="Calusinska M."/>
            <person name="Lobo-da-Cunha A."/>
            <person name="Catita J."/>
            <person name="Goncalves H."/>
            <person name="Gonzalez I."/>
            <person name="Lage O.M."/>
        </authorList>
    </citation>
    <scope>NUCLEOTIDE SEQUENCE [LARGE SCALE GENOMIC DNA]</scope>
    <source>
        <strain evidence="11 12">PMIC_1C1B</strain>
    </source>
</reference>
<feature type="transmembrane region" description="Helical" evidence="10">
    <location>
        <begin position="35"/>
        <end position="60"/>
    </location>
</feature>
<comment type="activity regulation">
    <text evidence="10">Na(+) is not transported, but it plays an essential structural role and its presence is essential for fluoride channel function.</text>
</comment>
<evidence type="ECO:0000256" key="8">
    <source>
        <dbReference type="ARBA" id="ARBA00035585"/>
    </source>
</evidence>
<dbReference type="InterPro" id="IPR003691">
    <property type="entry name" value="FluC"/>
</dbReference>
<evidence type="ECO:0000313" key="11">
    <source>
        <dbReference type="EMBL" id="MCT9002271.1"/>
    </source>
</evidence>
<feature type="binding site" evidence="10">
    <location>
        <position position="77"/>
    </location>
    <ligand>
        <name>Na(+)</name>
        <dbReference type="ChEBI" id="CHEBI:29101"/>
        <note>structural</note>
    </ligand>
</feature>
<dbReference type="RefSeq" id="WP_261606807.1">
    <property type="nucleotide sequence ID" value="NZ_JAODOR010000009.1"/>
</dbReference>
<protein>
    <recommendedName>
        <fullName evidence="10">Fluoride-specific ion channel FluC</fullName>
    </recommendedName>
</protein>
<keyword evidence="10" id="KW-0813">Transport</keyword>
<accession>A0ABT2PCF5</accession>
<dbReference type="Proteomes" id="UP001300496">
    <property type="component" value="Unassembled WGS sequence"/>
</dbReference>
<keyword evidence="10" id="KW-0406">Ion transport</keyword>
<gene>
    <name evidence="10 11" type="primary">crcB</name>
    <name evidence="10" type="synonym">fluC</name>
    <name evidence="11" type="ORF">N4R40_07830</name>
</gene>
<sequence length="125" mass="12651">MNTLELVALVVGGGLGAGGRYLADGIVMKGRKDAFPLGILLVNIAGSFVLGLLTGLGAAIAPAWMAIVGIGVLGGFTTFSTVSVETALLARRGRRDWAWMNLIGTAVLAIAAAALGVMLGGLFPR</sequence>
<comment type="similarity">
    <text evidence="7 10">Belongs to the fluoride channel Fluc/FEX (TC 1.A.43) family.</text>
</comment>
<evidence type="ECO:0000256" key="4">
    <source>
        <dbReference type="ARBA" id="ARBA00022989"/>
    </source>
</evidence>
<dbReference type="PANTHER" id="PTHR28259:SF1">
    <property type="entry name" value="FLUORIDE EXPORT PROTEIN 1-RELATED"/>
    <property type="match status" value="1"/>
</dbReference>
<name>A0ABT2PCF5_9MICO</name>
<keyword evidence="4 10" id="KW-1133">Transmembrane helix</keyword>
<keyword evidence="10" id="KW-0915">Sodium</keyword>
<keyword evidence="3 10" id="KW-0812">Transmembrane</keyword>
<evidence type="ECO:0000256" key="1">
    <source>
        <dbReference type="ARBA" id="ARBA00004651"/>
    </source>
</evidence>
<evidence type="ECO:0000256" key="6">
    <source>
        <dbReference type="ARBA" id="ARBA00023303"/>
    </source>
</evidence>
<keyword evidence="6 10" id="KW-0407">Ion channel</keyword>
<dbReference type="Pfam" id="PF02537">
    <property type="entry name" value="CRCB"/>
    <property type="match status" value="1"/>
</dbReference>
<keyword evidence="5 10" id="KW-0472">Membrane</keyword>
<evidence type="ECO:0000256" key="10">
    <source>
        <dbReference type="HAMAP-Rule" id="MF_00454"/>
    </source>
</evidence>
<dbReference type="HAMAP" id="MF_00454">
    <property type="entry name" value="FluC"/>
    <property type="match status" value="1"/>
</dbReference>